<dbReference type="AlphaFoldDB" id="A0A6C1KWJ1"/>
<proteinExistence type="predicted"/>
<name>A0A6C1KWJ1_XANAU</name>
<gene>
    <name evidence="1" type="ORF">FBQ73_07225</name>
</gene>
<dbReference type="Proteomes" id="UP000305131">
    <property type="component" value="Unassembled WGS sequence"/>
</dbReference>
<dbReference type="GeneID" id="95773245"/>
<accession>A0A6C1KWJ1</accession>
<sequence length="303" mass="33394">MAEIRLPLAITYDTEGPTPISDVIVALQGVDAAIRDAVSLLPSLVDGIEIQSISINVRSITQESPLKELLIVGLIAAVQPDLMSTVPSMLEECFSVDIPDKYNSILTIVTMVVLFYGAAFAKDAATKAVEDGALRHMLNQLAEDIANRTGKSKDEILNILDAKYGSPGAVKKLIATIKNFFMPSQKSGSAAITFDRDRIEPEIIREIPFPDELDAKEDFERYRHFRGVDIEIHAQDRDRAKTGWACVPVGISDARVRMKIIEPLTSKDIWNKNKINGDITVISRMTSDGYVPSEIHLTSINDN</sequence>
<comment type="caution">
    <text evidence="1">The sequence shown here is derived from an EMBL/GenBank/DDBJ whole genome shotgun (WGS) entry which is preliminary data.</text>
</comment>
<dbReference type="EMBL" id="VAUP01000015">
    <property type="protein sequence ID" value="TLX43883.1"/>
    <property type="molecule type" value="Genomic_DNA"/>
</dbReference>
<evidence type="ECO:0000313" key="1">
    <source>
        <dbReference type="EMBL" id="TLX43883.1"/>
    </source>
</evidence>
<protein>
    <submittedName>
        <fullName evidence="1">Uncharacterized protein</fullName>
    </submittedName>
</protein>
<organism evidence="1 2">
    <name type="scientific">Xanthobacter autotrophicus</name>
    <dbReference type="NCBI Taxonomy" id="280"/>
    <lineage>
        <taxon>Bacteria</taxon>
        <taxon>Pseudomonadati</taxon>
        <taxon>Pseudomonadota</taxon>
        <taxon>Alphaproteobacteria</taxon>
        <taxon>Hyphomicrobiales</taxon>
        <taxon>Xanthobacteraceae</taxon>
        <taxon>Xanthobacter</taxon>
    </lineage>
</organism>
<reference evidence="1 2" key="1">
    <citation type="submission" date="2019-05" db="EMBL/GenBank/DDBJ databases">
        <authorList>
            <person name="Zhou X."/>
        </authorList>
    </citation>
    <scope>NUCLEOTIDE SEQUENCE [LARGE SCALE GENOMIC DNA]</scope>
    <source>
        <strain evidence="1 2">DSM 432</strain>
    </source>
</reference>
<evidence type="ECO:0000313" key="2">
    <source>
        <dbReference type="Proteomes" id="UP000305131"/>
    </source>
</evidence>
<dbReference type="OrthoDB" id="8441683at2"/>
<dbReference type="RefSeq" id="WP_138398792.1">
    <property type="nucleotide sequence ID" value="NZ_JBAFVI010000001.1"/>
</dbReference>